<name>A0A077R962_9BASI</name>
<reference evidence="8" key="1">
    <citation type="journal article" date="2014" name="Genome Biol. Evol.">
        <title>Gene Loss Rather Than Gene Gain Is Associated with a Host Jump from Monocots to Dicots in the Smut Fungus Melanopsichium pennsylvanicum.</title>
        <authorList>
            <person name="Sharma R."/>
            <person name="Mishra B."/>
            <person name="Runge F."/>
            <person name="Thines M."/>
        </authorList>
    </citation>
    <scope>NUCLEOTIDE SEQUENCE</scope>
    <source>
        <strain evidence="8">4</strain>
    </source>
</reference>
<comment type="subcellular location">
    <subcellularLocation>
        <location evidence="1">Endosome membrane</location>
    </subcellularLocation>
</comment>
<accession>A0A077R962</accession>
<dbReference type="GO" id="GO:0000815">
    <property type="term" value="C:ESCRT III complex"/>
    <property type="evidence" value="ECO:0007669"/>
    <property type="project" value="TreeGrafter"/>
</dbReference>
<dbReference type="InterPro" id="IPR005024">
    <property type="entry name" value="Snf7_fam"/>
</dbReference>
<evidence type="ECO:0000256" key="3">
    <source>
        <dbReference type="ARBA" id="ARBA00022448"/>
    </source>
</evidence>
<evidence type="ECO:0000256" key="2">
    <source>
        <dbReference type="ARBA" id="ARBA00006190"/>
    </source>
</evidence>
<feature type="compositionally biased region" description="Basic and acidic residues" evidence="7">
    <location>
        <begin position="171"/>
        <end position="185"/>
    </location>
</feature>
<keyword evidence="4" id="KW-0967">Endosome</keyword>
<evidence type="ECO:0000256" key="7">
    <source>
        <dbReference type="SAM" id="MobiDB-lite"/>
    </source>
</evidence>
<evidence type="ECO:0000256" key="6">
    <source>
        <dbReference type="ARBA" id="ARBA00023136"/>
    </source>
</evidence>
<keyword evidence="5" id="KW-0653">Protein transport</keyword>
<keyword evidence="6" id="KW-0472">Membrane</keyword>
<dbReference type="AlphaFoldDB" id="A0A077R962"/>
<keyword evidence="8" id="KW-0808">Transferase</keyword>
<organism evidence="8">
    <name type="scientific">Melanopsichium pennsylvanicum 4</name>
    <dbReference type="NCBI Taxonomy" id="1398559"/>
    <lineage>
        <taxon>Eukaryota</taxon>
        <taxon>Fungi</taxon>
        <taxon>Dikarya</taxon>
        <taxon>Basidiomycota</taxon>
        <taxon>Ustilaginomycotina</taxon>
        <taxon>Ustilaginomycetes</taxon>
        <taxon>Ustilaginales</taxon>
        <taxon>Ustilaginaceae</taxon>
        <taxon>Melanopsichium</taxon>
    </lineage>
</organism>
<keyword evidence="8" id="KW-0418">Kinase</keyword>
<keyword evidence="3" id="KW-0813">Transport</keyword>
<dbReference type="Pfam" id="PF03357">
    <property type="entry name" value="Snf7"/>
    <property type="match status" value="1"/>
</dbReference>
<protein>
    <submittedName>
        <fullName evidence="8">Dehydrogenase kinase</fullName>
    </submittedName>
</protein>
<feature type="compositionally biased region" description="Basic and acidic residues" evidence="7">
    <location>
        <begin position="198"/>
        <end position="209"/>
    </location>
</feature>
<evidence type="ECO:0000256" key="4">
    <source>
        <dbReference type="ARBA" id="ARBA00022753"/>
    </source>
</evidence>
<comment type="similarity">
    <text evidence="2">Belongs to the SNF7 family.</text>
</comment>
<sequence length="224" mass="25397">MGATSSKGPKITPHDRAVLDLKLQRDRIKQYQKKIQVILDREQEIARQCLTKGEKTKALTALRRRKYQESLIQKTDSQLETLEGLVSSIEFSQIQQSVMLGLQQGNAVLKEIHKEMNPESVERLLEETADAQAYQRQLVPLCVMPLQEIDEMLATQMTAEEEDAVQSELEALEREAGIRTDEPRQTVHLPSAPQTEPISREEAQPEEQLRNAQHAAPERQAVPA</sequence>
<dbReference type="GO" id="GO:0015031">
    <property type="term" value="P:protein transport"/>
    <property type="evidence" value="ECO:0007669"/>
    <property type="project" value="UniProtKB-KW"/>
</dbReference>
<dbReference type="GO" id="GO:0016301">
    <property type="term" value="F:kinase activity"/>
    <property type="evidence" value="ECO:0007669"/>
    <property type="project" value="UniProtKB-KW"/>
</dbReference>
<evidence type="ECO:0000313" key="8">
    <source>
        <dbReference type="EMBL" id="CDI55767.1"/>
    </source>
</evidence>
<proteinExistence type="inferred from homology"/>
<dbReference type="EMBL" id="HG529665">
    <property type="protein sequence ID" value="CDI55767.1"/>
    <property type="molecule type" value="Genomic_DNA"/>
</dbReference>
<dbReference type="GO" id="GO:0005771">
    <property type="term" value="C:multivesicular body"/>
    <property type="evidence" value="ECO:0007669"/>
    <property type="project" value="TreeGrafter"/>
</dbReference>
<dbReference type="GO" id="GO:0006900">
    <property type="term" value="P:vesicle budding from membrane"/>
    <property type="evidence" value="ECO:0007669"/>
    <property type="project" value="TreeGrafter"/>
</dbReference>
<feature type="region of interest" description="Disordered" evidence="7">
    <location>
        <begin position="159"/>
        <end position="224"/>
    </location>
</feature>
<dbReference type="GO" id="GO:0032511">
    <property type="term" value="P:late endosome to vacuole transport via multivesicular body sorting pathway"/>
    <property type="evidence" value="ECO:0007669"/>
    <property type="project" value="TreeGrafter"/>
</dbReference>
<evidence type="ECO:0000256" key="5">
    <source>
        <dbReference type="ARBA" id="ARBA00022927"/>
    </source>
</evidence>
<evidence type="ECO:0000256" key="1">
    <source>
        <dbReference type="ARBA" id="ARBA00004608"/>
    </source>
</evidence>
<dbReference type="Gene3D" id="1.10.287.1060">
    <property type="entry name" value="ESAT-6-like"/>
    <property type="match status" value="1"/>
</dbReference>
<dbReference type="PANTHER" id="PTHR22761">
    <property type="entry name" value="CHARGED MULTIVESICULAR BODY PROTEIN"/>
    <property type="match status" value="1"/>
</dbReference>
<dbReference type="PANTHER" id="PTHR22761:SF5">
    <property type="entry name" value="CHARGED MULTIVESICULAR BODY PROTEIN 6"/>
    <property type="match status" value="1"/>
</dbReference>